<protein>
    <recommendedName>
        <fullName evidence="4">Helicase C-terminal domain-containing protein</fullName>
    </recommendedName>
</protein>
<accession>A0AAE1CFW4</accession>
<sequence length="278" mass="31264">MNTPGSVTLQDVDGEAFVVLFEGFGLSEASLPLSRLLMASYNPMAPWDSCITSPRAIPDRSVVGNRFKYDNSRVLDAGSWFITVRASSTPICRVRSMAERTPVSSRRGGTNGRSQTRKAWLEGLQSWDDAAVHSPKVLRIFQLLEECWARYPKFLDTLNEGTARGTRIRPGLKPLFITGEVEDKDRMLNLHRFHDQSETHSPILITAGAGGAALNLQVASIVILIEPWWCDGARLQAIFRAKQPMQVREVEVFPYYMHEFGRRPAHFAHREAQRSNHG</sequence>
<name>A0AAE1CFW4_9PEZI</name>
<keyword evidence="1" id="KW-0378">Hydrolase</keyword>
<evidence type="ECO:0000256" key="1">
    <source>
        <dbReference type="ARBA" id="ARBA00022801"/>
    </source>
</evidence>
<organism evidence="2 3">
    <name type="scientific">Podospora appendiculata</name>
    <dbReference type="NCBI Taxonomy" id="314037"/>
    <lineage>
        <taxon>Eukaryota</taxon>
        <taxon>Fungi</taxon>
        <taxon>Dikarya</taxon>
        <taxon>Ascomycota</taxon>
        <taxon>Pezizomycotina</taxon>
        <taxon>Sordariomycetes</taxon>
        <taxon>Sordariomycetidae</taxon>
        <taxon>Sordariales</taxon>
        <taxon>Podosporaceae</taxon>
        <taxon>Podospora</taxon>
    </lineage>
</organism>
<dbReference type="InterPro" id="IPR049730">
    <property type="entry name" value="SNF2/RAD54-like_C"/>
</dbReference>
<evidence type="ECO:0000313" key="3">
    <source>
        <dbReference type="Proteomes" id="UP001270362"/>
    </source>
</evidence>
<dbReference type="GO" id="GO:0016787">
    <property type="term" value="F:hydrolase activity"/>
    <property type="evidence" value="ECO:0007669"/>
    <property type="project" value="UniProtKB-KW"/>
</dbReference>
<keyword evidence="3" id="KW-1185">Reference proteome</keyword>
<dbReference type="Proteomes" id="UP001270362">
    <property type="component" value="Unassembled WGS sequence"/>
</dbReference>
<proteinExistence type="predicted"/>
<comment type="caution">
    <text evidence="2">The sequence shown here is derived from an EMBL/GenBank/DDBJ whole genome shotgun (WGS) entry which is preliminary data.</text>
</comment>
<reference evidence="2" key="1">
    <citation type="journal article" date="2023" name="Mol. Phylogenet. Evol.">
        <title>Genome-scale phylogeny and comparative genomics of the fungal order Sordariales.</title>
        <authorList>
            <person name="Hensen N."/>
            <person name="Bonometti L."/>
            <person name="Westerberg I."/>
            <person name="Brannstrom I.O."/>
            <person name="Guillou S."/>
            <person name="Cros-Aarteil S."/>
            <person name="Calhoun S."/>
            <person name="Haridas S."/>
            <person name="Kuo A."/>
            <person name="Mondo S."/>
            <person name="Pangilinan J."/>
            <person name="Riley R."/>
            <person name="LaButti K."/>
            <person name="Andreopoulos B."/>
            <person name="Lipzen A."/>
            <person name="Chen C."/>
            <person name="Yan M."/>
            <person name="Daum C."/>
            <person name="Ng V."/>
            <person name="Clum A."/>
            <person name="Steindorff A."/>
            <person name="Ohm R.A."/>
            <person name="Martin F."/>
            <person name="Silar P."/>
            <person name="Natvig D.O."/>
            <person name="Lalanne C."/>
            <person name="Gautier V."/>
            <person name="Ament-Velasquez S.L."/>
            <person name="Kruys A."/>
            <person name="Hutchinson M.I."/>
            <person name="Powell A.J."/>
            <person name="Barry K."/>
            <person name="Miller A.N."/>
            <person name="Grigoriev I.V."/>
            <person name="Debuchy R."/>
            <person name="Gladieux P."/>
            <person name="Hiltunen Thoren M."/>
            <person name="Johannesson H."/>
        </authorList>
    </citation>
    <scope>NUCLEOTIDE SEQUENCE</scope>
    <source>
        <strain evidence="2">CBS 314.62</strain>
    </source>
</reference>
<evidence type="ECO:0008006" key="4">
    <source>
        <dbReference type="Google" id="ProtNLM"/>
    </source>
</evidence>
<dbReference type="InterPro" id="IPR027417">
    <property type="entry name" value="P-loop_NTPase"/>
</dbReference>
<dbReference type="SUPFAM" id="SSF52540">
    <property type="entry name" value="P-loop containing nucleoside triphosphate hydrolases"/>
    <property type="match status" value="1"/>
</dbReference>
<gene>
    <name evidence="2" type="ORF">B0T22DRAFT_532129</name>
</gene>
<dbReference type="CDD" id="cd18793">
    <property type="entry name" value="SF2_C_SNF"/>
    <property type="match status" value="1"/>
</dbReference>
<evidence type="ECO:0000313" key="2">
    <source>
        <dbReference type="EMBL" id="KAK3692708.1"/>
    </source>
</evidence>
<dbReference type="Gene3D" id="3.40.50.300">
    <property type="entry name" value="P-loop containing nucleotide triphosphate hydrolases"/>
    <property type="match status" value="1"/>
</dbReference>
<reference evidence="2" key="2">
    <citation type="submission" date="2023-06" db="EMBL/GenBank/DDBJ databases">
        <authorList>
            <consortium name="Lawrence Berkeley National Laboratory"/>
            <person name="Haridas S."/>
            <person name="Hensen N."/>
            <person name="Bonometti L."/>
            <person name="Westerberg I."/>
            <person name="Brannstrom I.O."/>
            <person name="Guillou S."/>
            <person name="Cros-Aarteil S."/>
            <person name="Calhoun S."/>
            <person name="Kuo A."/>
            <person name="Mondo S."/>
            <person name="Pangilinan J."/>
            <person name="Riley R."/>
            <person name="Labutti K."/>
            <person name="Andreopoulos B."/>
            <person name="Lipzen A."/>
            <person name="Chen C."/>
            <person name="Yanf M."/>
            <person name="Daum C."/>
            <person name="Ng V."/>
            <person name="Clum A."/>
            <person name="Steindorff A."/>
            <person name="Ohm R."/>
            <person name="Martin F."/>
            <person name="Silar P."/>
            <person name="Natvig D."/>
            <person name="Lalanne C."/>
            <person name="Gautier V."/>
            <person name="Ament-Velasquez S.L."/>
            <person name="Kruys A."/>
            <person name="Hutchinson M.I."/>
            <person name="Powell A.J."/>
            <person name="Barry K."/>
            <person name="Miller A.N."/>
            <person name="Grigoriev I.V."/>
            <person name="Debuchy R."/>
            <person name="Gladieux P."/>
            <person name="Thoren M.H."/>
            <person name="Johannesson H."/>
        </authorList>
    </citation>
    <scope>NUCLEOTIDE SEQUENCE</scope>
    <source>
        <strain evidence="2">CBS 314.62</strain>
    </source>
</reference>
<dbReference type="AlphaFoldDB" id="A0AAE1CFW4"/>
<dbReference type="EMBL" id="JAULSO010000001">
    <property type="protein sequence ID" value="KAK3692708.1"/>
    <property type="molecule type" value="Genomic_DNA"/>
</dbReference>